<dbReference type="PANTHER" id="PTHR38471">
    <property type="entry name" value="FOUR HELIX BUNDLE PROTEIN"/>
    <property type="match status" value="1"/>
</dbReference>
<dbReference type="AlphaFoldDB" id="A0A151CF56"/>
<keyword evidence="2" id="KW-1185">Reference proteome</keyword>
<dbReference type="InterPro" id="IPR036583">
    <property type="entry name" value="23S_rRNA_IVS_sf"/>
</dbReference>
<dbReference type="RefSeq" id="WP_067331498.1">
    <property type="nucleotide sequence ID" value="NZ_LNKT01000045.1"/>
</dbReference>
<accession>A0A151CF56</accession>
<dbReference type="OrthoDB" id="285993at2"/>
<dbReference type="PANTHER" id="PTHR38471:SF2">
    <property type="entry name" value="FOUR HELIX BUNDLE PROTEIN"/>
    <property type="match status" value="1"/>
</dbReference>
<sequence>MNNNILSEKSFSFALRIIKLSSFLTDKKREYTLSKQILRSGTSIGALVREAQYAQSKSDFIHKLSIALKEANETEYWLQLLVESEYISRKMFESIEPEIKELLRLLISSIKTTKQNINT</sequence>
<name>A0A151CF56_9BACT</name>
<dbReference type="PIRSF" id="PIRSF035652">
    <property type="entry name" value="CHP02436"/>
    <property type="match status" value="1"/>
</dbReference>
<dbReference type="Gene3D" id="1.20.1440.60">
    <property type="entry name" value="23S rRNA-intervening sequence"/>
    <property type="match status" value="1"/>
</dbReference>
<comment type="caution">
    <text evidence="1">The sequence shown here is derived from an EMBL/GenBank/DDBJ whole genome shotgun (WGS) entry which is preliminary data.</text>
</comment>
<protein>
    <submittedName>
        <fullName evidence="1">Four helix bundle protein</fullName>
    </submittedName>
</protein>
<dbReference type="EMBL" id="LNKT01000045">
    <property type="protein sequence ID" value="KYJ86104.1"/>
    <property type="molecule type" value="Genomic_DNA"/>
</dbReference>
<evidence type="ECO:0000313" key="2">
    <source>
        <dbReference type="Proteomes" id="UP000075359"/>
    </source>
</evidence>
<organism evidence="1 2">
    <name type="scientific">Sulfurovum riftiae</name>
    <dbReference type="NCBI Taxonomy" id="1630136"/>
    <lineage>
        <taxon>Bacteria</taxon>
        <taxon>Pseudomonadati</taxon>
        <taxon>Campylobacterota</taxon>
        <taxon>Epsilonproteobacteria</taxon>
        <taxon>Campylobacterales</taxon>
        <taxon>Sulfurovaceae</taxon>
        <taxon>Sulfurovum</taxon>
    </lineage>
</organism>
<gene>
    <name evidence="1" type="ORF">AS592_01700</name>
</gene>
<proteinExistence type="predicted"/>
<evidence type="ECO:0000313" key="1">
    <source>
        <dbReference type="EMBL" id="KYJ86104.1"/>
    </source>
</evidence>
<dbReference type="STRING" id="1630136.AS592_01700"/>
<dbReference type="Pfam" id="PF05635">
    <property type="entry name" value="23S_rRNA_IVP"/>
    <property type="match status" value="1"/>
</dbReference>
<dbReference type="SUPFAM" id="SSF158446">
    <property type="entry name" value="IVS-encoded protein-like"/>
    <property type="match status" value="1"/>
</dbReference>
<dbReference type="InterPro" id="IPR012657">
    <property type="entry name" value="23S_rRNA-intervening_sequence"/>
</dbReference>
<dbReference type="Proteomes" id="UP000075359">
    <property type="component" value="Unassembled WGS sequence"/>
</dbReference>
<reference evidence="1 2" key="1">
    <citation type="submission" date="2015-11" db="EMBL/GenBank/DDBJ databases">
        <title>Draft genome of Sulfurovum riftiae 1812E, a member of the Epsilonproteobacteria isolated from the tube of the deep-sea hydrothermal vent tubewom Riftia pachyptila.</title>
        <authorList>
            <person name="Vetriani C."/>
            <person name="Giovannelli D."/>
        </authorList>
    </citation>
    <scope>NUCLEOTIDE SEQUENCE [LARGE SCALE GENOMIC DNA]</scope>
    <source>
        <strain evidence="1 2">1812E</strain>
    </source>
</reference>
<dbReference type="NCBIfam" id="TIGR02436">
    <property type="entry name" value="four helix bundle protein"/>
    <property type="match status" value="1"/>
</dbReference>